<evidence type="ECO:0000256" key="3">
    <source>
        <dbReference type="ARBA" id="ARBA00022730"/>
    </source>
</evidence>
<evidence type="ECO:0000256" key="7">
    <source>
        <dbReference type="HAMAP-Rule" id="MF_01342"/>
    </source>
</evidence>
<organism evidence="11 12">
    <name type="scientific">Halobacteriovorax marinus</name>
    <dbReference type="NCBI Taxonomy" id="97084"/>
    <lineage>
        <taxon>Bacteria</taxon>
        <taxon>Pseudomonadati</taxon>
        <taxon>Bdellovibrionota</taxon>
        <taxon>Bacteriovoracia</taxon>
        <taxon>Bacteriovoracales</taxon>
        <taxon>Halobacteriovoraceae</taxon>
        <taxon>Halobacteriovorax</taxon>
    </lineage>
</organism>
<keyword evidence="4 7" id="KW-0689">Ribosomal protein</keyword>
<name>A0A1Y5F2U9_9BACT</name>
<dbReference type="FunFam" id="3.90.1170.10:FF:000001">
    <property type="entry name" value="50S ribosomal protein L16"/>
    <property type="match status" value="1"/>
</dbReference>
<dbReference type="Pfam" id="PF00252">
    <property type="entry name" value="Ribosomal_L16"/>
    <property type="match status" value="1"/>
</dbReference>
<comment type="function">
    <text evidence="7 9">Binds 23S rRNA and is also seen to make contacts with the A and possibly P site tRNAs.</text>
</comment>
<dbReference type="PRINTS" id="PR00060">
    <property type="entry name" value="RIBOSOMALL16"/>
</dbReference>
<proteinExistence type="inferred from homology"/>
<dbReference type="InterPro" id="IPR047873">
    <property type="entry name" value="Ribosomal_uL16"/>
</dbReference>
<dbReference type="GO" id="GO:0022625">
    <property type="term" value="C:cytosolic large ribosomal subunit"/>
    <property type="evidence" value="ECO:0007669"/>
    <property type="project" value="TreeGrafter"/>
</dbReference>
<dbReference type="PANTHER" id="PTHR12220">
    <property type="entry name" value="50S/60S RIBOSOMAL PROTEIN L16"/>
    <property type="match status" value="1"/>
</dbReference>
<dbReference type="AlphaFoldDB" id="A0A1Y5F2U9"/>
<accession>A0A1Y5F2U9</accession>
<protein>
    <recommendedName>
        <fullName evidence="6 7">Large ribosomal subunit protein uL16</fullName>
    </recommendedName>
</protein>
<evidence type="ECO:0000256" key="6">
    <source>
        <dbReference type="ARBA" id="ARBA00035198"/>
    </source>
</evidence>
<keyword evidence="3 7" id="KW-0699">rRNA-binding</keyword>
<sequence>MLSPKRVKWRKQHKGRMKGQANRGNSITFGDFAIQATTCGYITSRQIEAARVAMTRKIKRGGNVWIKIFPDKSLTRKPAEVRMGKGKGSPDQWVAVIKPGRVLFEITHEDVELSKEALKLAMYKLPVKTRIIRKEV</sequence>
<gene>
    <name evidence="7" type="primary">rplP</name>
    <name evidence="11" type="ORF">A9Q84_20075</name>
</gene>
<keyword evidence="7 9" id="KW-0694">RNA-binding</keyword>
<comment type="similarity">
    <text evidence="1 7 8">Belongs to the universal ribosomal protein uL16 family.</text>
</comment>
<dbReference type="NCBIfam" id="TIGR01164">
    <property type="entry name" value="rplP_bact"/>
    <property type="match status" value="1"/>
</dbReference>
<reference evidence="12" key="1">
    <citation type="journal article" date="2017" name="Proc. Natl. Acad. Sci. U.S.A.">
        <title>Simulation of Deepwater Horizon oil plume reveals substrate specialization within a complex community of hydrocarbon-degraders.</title>
        <authorList>
            <person name="Hu P."/>
            <person name="Dubinsky E.A."/>
            <person name="Probst A.J."/>
            <person name="Wang J."/>
            <person name="Sieber C.M.K."/>
            <person name="Tom L.M."/>
            <person name="Gardinali P."/>
            <person name="Banfield J.F."/>
            <person name="Atlas R.M."/>
            <person name="Andersen G.L."/>
        </authorList>
    </citation>
    <scope>NUCLEOTIDE SEQUENCE [LARGE SCALE GENOMIC DNA]</scope>
</reference>
<evidence type="ECO:0000313" key="12">
    <source>
        <dbReference type="Proteomes" id="UP000196531"/>
    </source>
</evidence>
<comment type="caution">
    <text evidence="11">The sequence shown here is derived from an EMBL/GenBank/DDBJ whole genome shotgun (WGS) entry which is preliminary data.</text>
</comment>
<dbReference type="InterPro" id="IPR000114">
    <property type="entry name" value="Ribosomal_uL16_bact-type"/>
</dbReference>
<keyword evidence="2 7" id="KW-0820">tRNA-binding</keyword>
<dbReference type="Proteomes" id="UP000196531">
    <property type="component" value="Unassembled WGS sequence"/>
</dbReference>
<dbReference type="GO" id="GO:0000049">
    <property type="term" value="F:tRNA binding"/>
    <property type="evidence" value="ECO:0007669"/>
    <property type="project" value="UniProtKB-KW"/>
</dbReference>
<comment type="subunit">
    <text evidence="7 9">Part of the 50S ribosomal subunit.</text>
</comment>
<dbReference type="GO" id="GO:0003735">
    <property type="term" value="F:structural constituent of ribosome"/>
    <property type="evidence" value="ECO:0007669"/>
    <property type="project" value="InterPro"/>
</dbReference>
<feature type="region of interest" description="Disordered" evidence="10">
    <location>
        <begin position="1"/>
        <end position="22"/>
    </location>
</feature>
<evidence type="ECO:0000256" key="9">
    <source>
        <dbReference type="RuleBase" id="RU004414"/>
    </source>
</evidence>
<dbReference type="GO" id="GO:0019843">
    <property type="term" value="F:rRNA binding"/>
    <property type="evidence" value="ECO:0007669"/>
    <property type="project" value="UniProtKB-UniRule"/>
</dbReference>
<keyword evidence="5 7" id="KW-0687">Ribonucleoprotein</keyword>
<evidence type="ECO:0000256" key="4">
    <source>
        <dbReference type="ARBA" id="ARBA00022980"/>
    </source>
</evidence>
<dbReference type="PROSITE" id="PS00701">
    <property type="entry name" value="RIBOSOMAL_L16_2"/>
    <property type="match status" value="1"/>
</dbReference>
<dbReference type="GO" id="GO:0006412">
    <property type="term" value="P:translation"/>
    <property type="evidence" value="ECO:0007669"/>
    <property type="project" value="UniProtKB-UniRule"/>
</dbReference>
<feature type="compositionally biased region" description="Basic residues" evidence="10">
    <location>
        <begin position="1"/>
        <end position="17"/>
    </location>
</feature>
<dbReference type="EMBL" id="MAAO01000015">
    <property type="protein sequence ID" value="OUR93761.1"/>
    <property type="molecule type" value="Genomic_DNA"/>
</dbReference>
<evidence type="ECO:0000256" key="2">
    <source>
        <dbReference type="ARBA" id="ARBA00022555"/>
    </source>
</evidence>
<dbReference type="HAMAP" id="MF_01342">
    <property type="entry name" value="Ribosomal_uL16"/>
    <property type="match status" value="1"/>
</dbReference>
<evidence type="ECO:0000256" key="5">
    <source>
        <dbReference type="ARBA" id="ARBA00023274"/>
    </source>
</evidence>
<dbReference type="PANTHER" id="PTHR12220:SF13">
    <property type="entry name" value="LARGE RIBOSOMAL SUBUNIT PROTEIN UL16M"/>
    <property type="match status" value="1"/>
</dbReference>
<evidence type="ECO:0000256" key="8">
    <source>
        <dbReference type="RuleBase" id="RU004413"/>
    </source>
</evidence>
<dbReference type="InterPro" id="IPR020798">
    <property type="entry name" value="Ribosomal_uL16_CS"/>
</dbReference>
<dbReference type="InterPro" id="IPR016180">
    <property type="entry name" value="Ribosomal_uL16_dom"/>
</dbReference>
<dbReference type="InterPro" id="IPR036920">
    <property type="entry name" value="Ribosomal_uL16_sf"/>
</dbReference>
<dbReference type="Gene3D" id="3.90.1170.10">
    <property type="entry name" value="Ribosomal protein L10e/L16"/>
    <property type="match status" value="1"/>
</dbReference>
<evidence type="ECO:0000313" key="11">
    <source>
        <dbReference type="EMBL" id="OUR93761.1"/>
    </source>
</evidence>
<evidence type="ECO:0000256" key="1">
    <source>
        <dbReference type="ARBA" id="ARBA00008931"/>
    </source>
</evidence>
<dbReference type="CDD" id="cd01433">
    <property type="entry name" value="Ribosomal_L16_L10e"/>
    <property type="match status" value="1"/>
</dbReference>
<evidence type="ECO:0000256" key="10">
    <source>
        <dbReference type="SAM" id="MobiDB-lite"/>
    </source>
</evidence>
<dbReference type="SUPFAM" id="SSF54686">
    <property type="entry name" value="Ribosomal protein L16p/L10e"/>
    <property type="match status" value="1"/>
</dbReference>